<dbReference type="Pfam" id="PF00078">
    <property type="entry name" value="RVT_1"/>
    <property type="match status" value="1"/>
</dbReference>
<dbReference type="GO" id="GO:0006508">
    <property type="term" value="P:proteolysis"/>
    <property type="evidence" value="ECO:0007669"/>
    <property type="project" value="InterPro"/>
</dbReference>
<dbReference type="Pfam" id="PF17919">
    <property type="entry name" value="RT_RNaseH_2"/>
    <property type="match status" value="1"/>
</dbReference>
<feature type="domain" description="Reverse transcriptase/retrotransposon-derived protein RNase H-like" evidence="11">
    <location>
        <begin position="718"/>
        <end position="816"/>
    </location>
</feature>
<evidence type="ECO:0000256" key="4">
    <source>
        <dbReference type="ARBA" id="ARBA00022759"/>
    </source>
</evidence>
<dbReference type="EMBL" id="CAKLBY020000225">
    <property type="protein sequence ID" value="CAK7936825.1"/>
    <property type="molecule type" value="Genomic_DNA"/>
</dbReference>
<dbReference type="InterPro" id="IPR001969">
    <property type="entry name" value="Aspartic_peptidase_AS"/>
</dbReference>
<protein>
    <recommendedName>
        <fullName evidence="14">Reverse transcriptase</fullName>
    </recommendedName>
</protein>
<dbReference type="GO" id="GO:0003723">
    <property type="term" value="F:RNA binding"/>
    <property type="evidence" value="ECO:0007669"/>
    <property type="project" value="UniProtKB-KW"/>
</dbReference>
<dbReference type="InterPro" id="IPR043502">
    <property type="entry name" value="DNA/RNA_pol_sf"/>
</dbReference>
<dbReference type="Gene3D" id="2.40.70.10">
    <property type="entry name" value="Acid Proteases"/>
    <property type="match status" value="1"/>
</dbReference>
<keyword evidence="6" id="KW-0694">RNA-binding</keyword>
<evidence type="ECO:0000259" key="10">
    <source>
        <dbReference type="Pfam" id="PF00078"/>
    </source>
</evidence>
<keyword evidence="4" id="KW-0255">Endonuclease</keyword>
<evidence type="ECO:0000256" key="1">
    <source>
        <dbReference type="ARBA" id="ARBA00022679"/>
    </source>
</evidence>
<dbReference type="InterPro" id="IPR050951">
    <property type="entry name" value="Retrovirus_Pol_polyprotein"/>
</dbReference>
<keyword evidence="4" id="KW-0378">Hydrolase</keyword>
<evidence type="ECO:0000259" key="11">
    <source>
        <dbReference type="Pfam" id="PF17919"/>
    </source>
</evidence>
<keyword evidence="7" id="KW-0229">DNA integration</keyword>
<dbReference type="CDD" id="cd09274">
    <property type="entry name" value="RNase_HI_RT_Ty3"/>
    <property type="match status" value="1"/>
</dbReference>
<proteinExistence type="predicted"/>
<dbReference type="GO" id="GO:0004190">
    <property type="term" value="F:aspartic-type endopeptidase activity"/>
    <property type="evidence" value="ECO:0007669"/>
    <property type="project" value="InterPro"/>
</dbReference>
<dbReference type="Proteomes" id="UP001162060">
    <property type="component" value="Unassembled WGS sequence"/>
</dbReference>
<evidence type="ECO:0000256" key="9">
    <source>
        <dbReference type="SAM" id="MobiDB-lite"/>
    </source>
</evidence>
<gene>
    <name evidence="12" type="ORF">PM001_LOCUS21975</name>
</gene>
<evidence type="ECO:0000256" key="8">
    <source>
        <dbReference type="ARBA" id="ARBA00023268"/>
    </source>
</evidence>
<accession>A0AAV1UTX3</accession>
<dbReference type="Gene3D" id="3.30.70.270">
    <property type="match status" value="2"/>
</dbReference>
<dbReference type="InterPro" id="IPR021109">
    <property type="entry name" value="Peptidase_aspartic_dom_sf"/>
</dbReference>
<feature type="region of interest" description="Disordered" evidence="9">
    <location>
        <begin position="106"/>
        <end position="144"/>
    </location>
</feature>
<evidence type="ECO:0000313" key="13">
    <source>
        <dbReference type="Proteomes" id="UP001162060"/>
    </source>
</evidence>
<dbReference type="PROSITE" id="PS00141">
    <property type="entry name" value="ASP_PROTEASE"/>
    <property type="match status" value="1"/>
</dbReference>
<dbReference type="SUPFAM" id="SSF56672">
    <property type="entry name" value="DNA/RNA polymerases"/>
    <property type="match status" value="1"/>
</dbReference>
<dbReference type="InterPro" id="IPR043128">
    <property type="entry name" value="Rev_trsase/Diguanyl_cyclase"/>
</dbReference>
<name>A0AAV1UTX3_9STRA</name>
<dbReference type="PANTHER" id="PTHR37984">
    <property type="entry name" value="PROTEIN CBG26694"/>
    <property type="match status" value="1"/>
</dbReference>
<evidence type="ECO:0000256" key="6">
    <source>
        <dbReference type="ARBA" id="ARBA00022884"/>
    </source>
</evidence>
<keyword evidence="1" id="KW-0808">Transferase</keyword>
<keyword evidence="5" id="KW-0460">Magnesium</keyword>
<feature type="domain" description="Reverse transcriptase" evidence="10">
    <location>
        <begin position="504"/>
        <end position="654"/>
    </location>
</feature>
<comment type="caution">
    <text evidence="12">The sequence shown here is derived from an EMBL/GenBank/DDBJ whole genome shotgun (WGS) entry which is preliminary data.</text>
</comment>
<dbReference type="GO" id="GO:0004519">
    <property type="term" value="F:endonuclease activity"/>
    <property type="evidence" value="ECO:0007669"/>
    <property type="project" value="UniProtKB-KW"/>
</dbReference>
<dbReference type="GO" id="GO:0015074">
    <property type="term" value="P:DNA integration"/>
    <property type="evidence" value="ECO:0007669"/>
    <property type="project" value="UniProtKB-KW"/>
</dbReference>
<dbReference type="InterPro" id="IPR041577">
    <property type="entry name" value="RT_RNaseH_2"/>
</dbReference>
<keyword evidence="2" id="KW-0548">Nucleotidyltransferase</keyword>
<dbReference type="SUPFAM" id="SSF50630">
    <property type="entry name" value="Acid proteases"/>
    <property type="match status" value="1"/>
</dbReference>
<keyword evidence="3" id="KW-0540">Nuclease</keyword>
<dbReference type="Gene3D" id="3.10.10.10">
    <property type="entry name" value="HIV Type 1 Reverse Transcriptase, subunit A, domain 1"/>
    <property type="match status" value="1"/>
</dbReference>
<feature type="compositionally biased region" description="Basic and acidic residues" evidence="9">
    <location>
        <begin position="113"/>
        <end position="128"/>
    </location>
</feature>
<evidence type="ECO:0000256" key="7">
    <source>
        <dbReference type="ARBA" id="ARBA00022908"/>
    </source>
</evidence>
<dbReference type="PANTHER" id="PTHR37984:SF5">
    <property type="entry name" value="PROTEIN NYNRIN-LIKE"/>
    <property type="match status" value="1"/>
</dbReference>
<dbReference type="FunFam" id="3.30.70.270:FF:000020">
    <property type="entry name" value="Transposon Tf2-6 polyprotein-like Protein"/>
    <property type="match status" value="1"/>
</dbReference>
<dbReference type="Gene3D" id="3.10.20.370">
    <property type="match status" value="1"/>
</dbReference>
<keyword evidence="8" id="KW-0511">Multifunctional enzyme</keyword>
<dbReference type="AlphaFoldDB" id="A0AAV1UTX3"/>
<sequence length="966" mass="111272">MQKQYITTVDDFFFKIEREIVPADLQERLREEMNDMRERDCKDLPDYVGKFRHVVTQVQDMSELDRIMYFLRGLSGRTREEVQYRRCTTLSDAITVALDFDRSHPTRYSWGRSQDKPRYRSYDNDRRYQSNTGPEPMDVSTVQIPSRDECRRRNLCFKCGSPHHRSAQCHQRPTRSVRENTNAGRNYQHQVHRQHVNNVDSREDDQDTSVYDRVTINAVEVQKDSEVPFIAIHSSSSGADIPAQSRLLVRDGVIGNKPVKILIDSGASTNLIKPGLLSTVLNEQMVQARRFNGTWTSSQPTKQVEDTILIDGMEFPKMQFTEWDLPDTHDLLFGQPWFTMYNPQINWRTQQIEVAAHTTFKDVDGPTFHAKMTRGAYKETYQLKVTTIDHQEIPHELQPVLDEYKDVFPDQLPEVMPPTRSVNFELQLKPDAVPSSRAPFRLSKVEQEALQQFVEENIRKGWIEVSNSPWVSNIFGIPKKDPVTGRFPKRAEWLRSGNSKIPIRWVIDYRYVNSMSVVAKIPLPLIEELFDRMVGCKFFTLLDLAQGYHQMVVLPSSRPYTAFRTHKETYQWCVAPMGLSGMPGVWSRLMRTLFDQFGTFVVVYRDDICIFSRTMEDHVGHVRAVCAVLRKEKVYARLSKCAFGRNEIAFLGHMVSDEGLQVDPKKTDAIAQFQAPTCRKELLSFLGLAGYYRRFICDFAKLSRPLRALTKHDTRWSWGEDQQRSFNALKLALQQAPTLKLPDFTHPFIVTTDDSGFCMGGVLSQRINNSDHAIAFYSKHLGPHELKWTAHEKELLAIKTALEKWRPYLHGRHFSVYTDNSACKWMLHHPKVSPKMARMLTFFSQFDFVLHHVKGWSNVVADALSRPAVSEDPSSVRAVPTCPVPDLSHVVHECTDACALNSPYLQQHMVHSALMRSIPLEVAHLLLDDVELRGESRPIGIAQEQIHNAAFHVVRAHLSDKVRKTI</sequence>
<dbReference type="InterPro" id="IPR000477">
    <property type="entry name" value="RT_dom"/>
</dbReference>
<organism evidence="12 13">
    <name type="scientific">Peronospora matthiolae</name>
    <dbReference type="NCBI Taxonomy" id="2874970"/>
    <lineage>
        <taxon>Eukaryota</taxon>
        <taxon>Sar</taxon>
        <taxon>Stramenopiles</taxon>
        <taxon>Oomycota</taxon>
        <taxon>Peronosporomycetes</taxon>
        <taxon>Peronosporales</taxon>
        <taxon>Peronosporaceae</taxon>
        <taxon>Peronospora</taxon>
    </lineage>
</organism>
<dbReference type="GO" id="GO:0016779">
    <property type="term" value="F:nucleotidyltransferase activity"/>
    <property type="evidence" value="ECO:0007669"/>
    <property type="project" value="UniProtKB-KW"/>
</dbReference>
<dbReference type="CDD" id="cd00303">
    <property type="entry name" value="retropepsin_like"/>
    <property type="match status" value="1"/>
</dbReference>
<evidence type="ECO:0000313" key="12">
    <source>
        <dbReference type="EMBL" id="CAK7936825.1"/>
    </source>
</evidence>
<dbReference type="CDD" id="cd01647">
    <property type="entry name" value="RT_LTR"/>
    <property type="match status" value="1"/>
</dbReference>
<evidence type="ECO:0008006" key="14">
    <source>
        <dbReference type="Google" id="ProtNLM"/>
    </source>
</evidence>
<evidence type="ECO:0000256" key="2">
    <source>
        <dbReference type="ARBA" id="ARBA00022695"/>
    </source>
</evidence>
<evidence type="ECO:0000256" key="3">
    <source>
        <dbReference type="ARBA" id="ARBA00022722"/>
    </source>
</evidence>
<evidence type="ECO:0000256" key="5">
    <source>
        <dbReference type="ARBA" id="ARBA00022842"/>
    </source>
</evidence>
<reference evidence="12" key="1">
    <citation type="submission" date="2024-01" db="EMBL/GenBank/DDBJ databases">
        <authorList>
            <person name="Webb A."/>
        </authorList>
    </citation>
    <scope>NUCLEOTIDE SEQUENCE</scope>
    <source>
        <strain evidence="12">Pm1</strain>
    </source>
</reference>
<dbReference type="FunFam" id="3.10.20.370:FF:000001">
    <property type="entry name" value="Retrovirus-related Pol polyprotein from transposon 17.6-like protein"/>
    <property type="match status" value="1"/>
</dbReference>